<evidence type="ECO:0000313" key="2">
    <source>
        <dbReference type="Proteomes" id="UP000484842"/>
    </source>
</evidence>
<name>A0A7X1NWH2_9DEIO</name>
<protein>
    <submittedName>
        <fullName evidence="1">DUF1800 domain-containing protein</fullName>
    </submittedName>
</protein>
<dbReference type="EMBL" id="WBSL01000004">
    <property type="protein sequence ID" value="MPY67095.1"/>
    <property type="molecule type" value="Genomic_DNA"/>
</dbReference>
<comment type="caution">
    <text evidence="1">The sequence shown here is derived from an EMBL/GenBank/DDBJ whole genome shotgun (WGS) entry which is preliminary data.</text>
</comment>
<sequence length="421" mass="45881">MPLPPLSRKLSAEDAAHLLRRTAFGATDAGIRALVGRPAHEVTRDLLSFGDERAPGNPFDPSSAATPGAGIQLTRAAWLYELFYGPHPLRELLALAWSNHFVIGTDKVRNVPMLTAYLGLLRRHSATTDFARFTLEVAQSPAMLRYLDNDQNRKGRPNENFSRELLELFTTGIGPYTEDDVREGARALTGWSFEGGRGNQNFLQEARFLFRPGQHDTGQKTYLGQSGNLGGEDVIRLAATHPATAPFIARKLHRALVADEPDPAAVAASAETFRRTHGNVRAVLEELLASEHFYSRRAAIIRGPVAFITGAVRTLGQPKLEAKQILTLAQTAGRMGQLLLEPDTVKGWDGGREWINDTTLLLRMQVAASLTTAGTAPKLEAQPSDLALLGTERSPLAGVTDGLNPKQRLYLTLISPEFGLA</sequence>
<evidence type="ECO:0000313" key="1">
    <source>
        <dbReference type="EMBL" id="MPY67095.1"/>
    </source>
</evidence>
<organism evidence="1 2">
    <name type="scientific">Deinococcus terrestris</name>
    <dbReference type="NCBI Taxonomy" id="2651870"/>
    <lineage>
        <taxon>Bacteria</taxon>
        <taxon>Thermotogati</taxon>
        <taxon>Deinococcota</taxon>
        <taxon>Deinococci</taxon>
        <taxon>Deinococcales</taxon>
        <taxon>Deinococcaceae</taxon>
        <taxon>Deinococcus</taxon>
    </lineage>
</organism>
<dbReference type="RefSeq" id="WP_152871415.1">
    <property type="nucleotide sequence ID" value="NZ_WBSL01000004.1"/>
</dbReference>
<dbReference type="Proteomes" id="UP000484842">
    <property type="component" value="Unassembled WGS sequence"/>
</dbReference>
<dbReference type="AlphaFoldDB" id="A0A7X1NWH2"/>
<keyword evidence="2" id="KW-1185">Reference proteome</keyword>
<dbReference type="Pfam" id="PF08811">
    <property type="entry name" value="DUF1800"/>
    <property type="match status" value="1"/>
</dbReference>
<reference evidence="1 2" key="1">
    <citation type="submission" date="2019-10" db="EMBL/GenBank/DDBJ databases">
        <title>Deinococcus sp. isolated from soil.</title>
        <authorList>
            <person name="Li Y."/>
            <person name="Wang J."/>
        </authorList>
    </citation>
    <scope>NUCLEOTIDE SEQUENCE [LARGE SCALE GENOMIC DNA]</scope>
    <source>
        <strain evidence="1 2">SDU3-2</strain>
    </source>
</reference>
<gene>
    <name evidence="1" type="ORF">F8S09_10390</name>
</gene>
<accession>A0A7X1NWH2</accession>
<dbReference type="InterPro" id="IPR014917">
    <property type="entry name" value="DUF1800"/>
</dbReference>
<proteinExistence type="predicted"/>